<comment type="caution">
    <text evidence="1">The sequence shown here is derived from an EMBL/GenBank/DDBJ whole genome shotgun (WGS) entry which is preliminary data.</text>
</comment>
<evidence type="ECO:0000313" key="2">
    <source>
        <dbReference type="EMBL" id="CAL6066687.1"/>
    </source>
</evidence>
<dbReference type="Proteomes" id="UP001642409">
    <property type="component" value="Unassembled WGS sequence"/>
</dbReference>
<evidence type="ECO:0000313" key="1">
    <source>
        <dbReference type="EMBL" id="CAI9953478.1"/>
    </source>
</evidence>
<dbReference type="AlphaFoldDB" id="A0AA86QEG0"/>
<sequence length="116" mass="13594">MPVLMADTIQQQELNQISDKKKQMLCSLVQTNIDAQTVYSPSQFEHTIMRQENDEDNEVKELDMIRARKKKLIDHTKTSLINAEPLSPIQNSIFDCLNERKIEQEIQVKLQKEDHK</sequence>
<name>A0AA86QEG0_9EUKA</name>
<evidence type="ECO:0000313" key="3">
    <source>
        <dbReference type="Proteomes" id="UP001642409"/>
    </source>
</evidence>
<reference evidence="1" key="1">
    <citation type="submission" date="2023-06" db="EMBL/GenBank/DDBJ databases">
        <authorList>
            <person name="Kurt Z."/>
        </authorList>
    </citation>
    <scope>NUCLEOTIDE SEQUENCE</scope>
</reference>
<gene>
    <name evidence="1" type="ORF">HINF_LOCUS41123</name>
    <name evidence="2" type="ORF">HINF_LOCUS52598</name>
</gene>
<keyword evidence="3" id="KW-1185">Reference proteome</keyword>
<reference evidence="2 3" key="2">
    <citation type="submission" date="2024-07" db="EMBL/GenBank/DDBJ databases">
        <authorList>
            <person name="Akdeniz Z."/>
        </authorList>
    </citation>
    <scope>NUCLEOTIDE SEQUENCE [LARGE SCALE GENOMIC DNA]</scope>
</reference>
<accession>A0AA86QEG0</accession>
<dbReference type="EMBL" id="CATOUU010000839">
    <property type="protein sequence ID" value="CAI9953478.1"/>
    <property type="molecule type" value="Genomic_DNA"/>
</dbReference>
<proteinExistence type="predicted"/>
<dbReference type="EMBL" id="CAXDID020000263">
    <property type="protein sequence ID" value="CAL6066687.1"/>
    <property type="molecule type" value="Genomic_DNA"/>
</dbReference>
<organism evidence="1">
    <name type="scientific">Hexamita inflata</name>
    <dbReference type="NCBI Taxonomy" id="28002"/>
    <lineage>
        <taxon>Eukaryota</taxon>
        <taxon>Metamonada</taxon>
        <taxon>Diplomonadida</taxon>
        <taxon>Hexamitidae</taxon>
        <taxon>Hexamitinae</taxon>
        <taxon>Hexamita</taxon>
    </lineage>
</organism>
<protein>
    <submittedName>
        <fullName evidence="2">Hypothetical_protein</fullName>
    </submittedName>
</protein>